<dbReference type="Proteomes" id="UP000236584">
    <property type="component" value="Chromosome"/>
</dbReference>
<dbReference type="InterPro" id="IPR055707">
    <property type="entry name" value="DUF7283"/>
</dbReference>
<evidence type="ECO:0000313" key="1">
    <source>
        <dbReference type="EMBL" id="AUV81019.1"/>
    </source>
</evidence>
<proteinExistence type="predicted"/>
<dbReference type="EMBL" id="CP026309">
    <property type="protein sequence ID" value="AUV81019.1"/>
    <property type="molecule type" value="Genomic_DNA"/>
</dbReference>
<dbReference type="Pfam" id="PF23954">
    <property type="entry name" value="DUF7283"/>
    <property type="match status" value="1"/>
</dbReference>
<name>A0A2I8VIY3_9EURY</name>
<dbReference type="GeneID" id="35591333"/>
<reference evidence="1 2" key="1">
    <citation type="submission" date="2018-01" db="EMBL/GenBank/DDBJ databases">
        <title>Complete genome sequence of Salinigranum rubrum GX10T, an extremely halophilic archaeon isolated from a marine solar saltern.</title>
        <authorList>
            <person name="Han S."/>
        </authorList>
    </citation>
    <scope>NUCLEOTIDE SEQUENCE [LARGE SCALE GENOMIC DNA]</scope>
    <source>
        <strain evidence="1 2">GX10</strain>
    </source>
</reference>
<dbReference type="OrthoDB" id="157493at2157"/>
<sequence length="163" mass="17016">MFDAPVDAWYAWLGLSAAALVVLGVVTSLPTAPPPDASDVAGTVDAVATTEYDTTVSRALDAQTIRVGPRRIGLRNDAGTTHATLGYRVVSVTRDARLVRVLRGETPESAFDSSAAFGRAVSAARARDPAWRPAGDHLVVRHVSWGGVDVTLVGTLDARPGGV</sequence>
<dbReference type="KEGG" id="srub:C2R22_04545"/>
<dbReference type="AlphaFoldDB" id="A0A2I8VIY3"/>
<accession>A0A2I8VIY3</accession>
<gene>
    <name evidence="1" type="ORF">C2R22_04545</name>
</gene>
<organism evidence="1 2">
    <name type="scientific">Salinigranum rubrum</name>
    <dbReference type="NCBI Taxonomy" id="755307"/>
    <lineage>
        <taxon>Archaea</taxon>
        <taxon>Methanobacteriati</taxon>
        <taxon>Methanobacteriota</taxon>
        <taxon>Stenosarchaea group</taxon>
        <taxon>Halobacteria</taxon>
        <taxon>Halobacteriales</taxon>
        <taxon>Haloferacaceae</taxon>
        <taxon>Salinigranum</taxon>
    </lineage>
</organism>
<dbReference type="RefSeq" id="WP_103424707.1">
    <property type="nucleotide sequence ID" value="NZ_CP026309.1"/>
</dbReference>
<protein>
    <submittedName>
        <fullName evidence="1">Uncharacterized protein</fullName>
    </submittedName>
</protein>
<keyword evidence="2" id="KW-1185">Reference proteome</keyword>
<evidence type="ECO:0000313" key="2">
    <source>
        <dbReference type="Proteomes" id="UP000236584"/>
    </source>
</evidence>